<evidence type="ECO:0000313" key="2">
    <source>
        <dbReference type="EMBL" id="KMW68181.1"/>
    </source>
</evidence>
<dbReference type="Proteomes" id="UP000007802">
    <property type="component" value="Unassembled WGS sequence"/>
</dbReference>
<reference evidence="2" key="1">
    <citation type="submission" date="2010-03" db="EMBL/GenBank/DDBJ databases">
        <title>Annotation of Blastomyces dermatitidis strain ATCC 18188.</title>
        <authorList>
            <consortium name="The Broad Institute Genome Sequencing Platform"/>
            <consortium name="Broad Institute Genome Sequencing Center for Infectious Disease."/>
            <person name="Cuomo C."/>
            <person name="Klein B."/>
            <person name="Sullivan T."/>
            <person name="Heitman J."/>
            <person name="Young S."/>
            <person name="Zeng Q."/>
            <person name="Gargeya S."/>
            <person name="Alvarado L."/>
            <person name="Berlin A.M."/>
            <person name="Chapman S.B."/>
            <person name="Chen Z."/>
            <person name="Freedman E."/>
            <person name="Gellesch M."/>
            <person name="Goldberg J."/>
            <person name="Griggs A."/>
            <person name="Gujja S."/>
            <person name="Heilman E."/>
            <person name="Heiman D."/>
            <person name="Howarth C."/>
            <person name="Mehta T."/>
            <person name="Neiman D."/>
            <person name="Pearson M."/>
            <person name="Roberts A."/>
            <person name="Saif S."/>
            <person name="Shea T."/>
            <person name="Shenoy N."/>
            <person name="Sisk P."/>
            <person name="Stolte C."/>
            <person name="Sykes S."/>
            <person name="White J."/>
            <person name="Yandava C."/>
            <person name="Haas B."/>
            <person name="Nusbaum C."/>
            <person name="Birren B."/>
        </authorList>
    </citation>
    <scope>NUCLEOTIDE SEQUENCE</scope>
    <source>
        <strain evidence="2">ATCC 18188</strain>
    </source>
</reference>
<accession>A0A0J9EQ89</accession>
<feature type="region of interest" description="Disordered" evidence="1">
    <location>
        <begin position="1"/>
        <end position="35"/>
    </location>
</feature>
<sequence length="156" mass="17349">MTLLQAGFMTESDRGTDERLRSMTDERRDTDTELRSTRDGIKGITKSFTDSTVQSSLCEKMIDEYIRSELEQYMSPELMIMIDAVLMLSSTTSAVELQQWIRAIHAISAYCSVEEGPICHRRGCGSSPKPTTPKLIAHKAEAIGQPSSDRLLESAA</sequence>
<proteinExistence type="predicted"/>
<dbReference type="AlphaFoldDB" id="A0A0J9EQ89"/>
<evidence type="ECO:0000256" key="1">
    <source>
        <dbReference type="SAM" id="MobiDB-lite"/>
    </source>
</evidence>
<gene>
    <name evidence="2" type="ORF">BDDG_12626</name>
</gene>
<name>A0A0J9EQ89_AJEDA</name>
<organism evidence="2">
    <name type="scientific">Ajellomyces dermatitidis (strain ATCC 18188 / CBS 674.68)</name>
    <name type="common">Blastomyces dermatitidis</name>
    <dbReference type="NCBI Taxonomy" id="653446"/>
    <lineage>
        <taxon>Eukaryota</taxon>
        <taxon>Fungi</taxon>
        <taxon>Dikarya</taxon>
        <taxon>Ascomycota</taxon>
        <taxon>Pezizomycotina</taxon>
        <taxon>Eurotiomycetes</taxon>
        <taxon>Eurotiomycetidae</taxon>
        <taxon>Onygenales</taxon>
        <taxon>Ajellomycetaceae</taxon>
        <taxon>Blastomyces</taxon>
    </lineage>
</organism>
<feature type="compositionally biased region" description="Basic and acidic residues" evidence="1">
    <location>
        <begin position="11"/>
        <end position="35"/>
    </location>
</feature>
<dbReference type="EMBL" id="GG749453">
    <property type="protein sequence ID" value="KMW68181.1"/>
    <property type="molecule type" value="Genomic_DNA"/>
</dbReference>
<protein>
    <submittedName>
        <fullName evidence="2">Uncharacterized protein</fullName>
    </submittedName>
</protein>